<proteinExistence type="predicted"/>
<evidence type="ECO:0000313" key="2">
    <source>
        <dbReference type="EMBL" id="BBO31976.1"/>
    </source>
</evidence>
<keyword evidence="1" id="KW-0812">Transmembrane</keyword>
<evidence type="ECO:0000313" key="3">
    <source>
        <dbReference type="Proteomes" id="UP000326837"/>
    </source>
</evidence>
<dbReference type="EMBL" id="AP021861">
    <property type="protein sequence ID" value="BBO31976.1"/>
    <property type="molecule type" value="Genomic_DNA"/>
</dbReference>
<keyword evidence="3" id="KW-1185">Reference proteome</keyword>
<dbReference type="KEGG" id="lpav:PLANPX_1588"/>
<feature type="transmembrane region" description="Helical" evidence="1">
    <location>
        <begin position="7"/>
        <end position="27"/>
    </location>
</feature>
<protein>
    <submittedName>
        <fullName evidence="2">Uncharacterized protein</fullName>
    </submittedName>
</protein>
<dbReference type="AlphaFoldDB" id="A0A5K7XCA4"/>
<organism evidence="2 3">
    <name type="scientific">Lacipirellula parvula</name>
    <dbReference type="NCBI Taxonomy" id="2650471"/>
    <lineage>
        <taxon>Bacteria</taxon>
        <taxon>Pseudomonadati</taxon>
        <taxon>Planctomycetota</taxon>
        <taxon>Planctomycetia</taxon>
        <taxon>Pirellulales</taxon>
        <taxon>Lacipirellulaceae</taxon>
        <taxon>Lacipirellula</taxon>
    </lineage>
</organism>
<reference evidence="3" key="1">
    <citation type="submission" date="2019-10" db="EMBL/GenBank/DDBJ databases">
        <title>Lacipirellula parvula gen. nov., sp. nov., representing a lineage of planctomycetes widespread in freshwater anoxic habitats, and description of the family Lacipirellulaceae.</title>
        <authorList>
            <person name="Dedysh S.N."/>
            <person name="Kulichevskaya I.S."/>
            <person name="Beletsky A.V."/>
            <person name="Rakitin A.L."/>
            <person name="Mardanov A.V."/>
            <person name="Ivanova A.A."/>
            <person name="Saltykova V.X."/>
            <person name="Rijpstra W.I.C."/>
            <person name="Sinninghe Damste J.S."/>
            <person name="Ravin N.V."/>
        </authorList>
    </citation>
    <scope>NUCLEOTIDE SEQUENCE [LARGE SCALE GENOMIC DNA]</scope>
    <source>
        <strain evidence="3">PX69</strain>
    </source>
</reference>
<evidence type="ECO:0000256" key="1">
    <source>
        <dbReference type="SAM" id="Phobius"/>
    </source>
</evidence>
<sequence>MRRLPTFLFGMFVGGALLYGALHYHVINTTSGIHLVPKVESTLASTYVDIRNFTPVDWMQHQDVAAALFTANRQDLMQSAAQDSLRTGLEQMLPPATDRR</sequence>
<keyword evidence="1" id="KW-1133">Transmembrane helix</keyword>
<dbReference type="Proteomes" id="UP000326837">
    <property type="component" value="Chromosome"/>
</dbReference>
<dbReference type="RefSeq" id="WP_152098030.1">
    <property type="nucleotide sequence ID" value="NZ_AP021861.1"/>
</dbReference>
<keyword evidence="1" id="KW-0472">Membrane</keyword>
<gene>
    <name evidence="2" type="ORF">PLANPX_1588</name>
</gene>
<name>A0A5K7XCA4_9BACT</name>
<accession>A0A5K7XCA4</accession>